<evidence type="ECO:0000256" key="1">
    <source>
        <dbReference type="SAM" id="MobiDB-lite"/>
    </source>
</evidence>
<keyword evidence="3" id="KW-1185">Reference proteome</keyword>
<dbReference type="EMBL" id="UYRS01000405">
    <property type="protein sequence ID" value="VDK23151.1"/>
    <property type="molecule type" value="Genomic_DNA"/>
</dbReference>
<organism evidence="4">
    <name type="scientific">Taenia asiatica</name>
    <name type="common">Asian tapeworm</name>
    <dbReference type="NCBI Taxonomy" id="60517"/>
    <lineage>
        <taxon>Eukaryota</taxon>
        <taxon>Metazoa</taxon>
        <taxon>Spiralia</taxon>
        <taxon>Lophotrochozoa</taxon>
        <taxon>Platyhelminthes</taxon>
        <taxon>Cestoda</taxon>
        <taxon>Eucestoda</taxon>
        <taxon>Cyclophyllidea</taxon>
        <taxon>Taeniidae</taxon>
        <taxon>Taenia</taxon>
    </lineage>
</organism>
<dbReference type="Proteomes" id="UP000282613">
    <property type="component" value="Unassembled WGS sequence"/>
</dbReference>
<dbReference type="AlphaFoldDB" id="A0A158R739"/>
<evidence type="ECO:0000313" key="3">
    <source>
        <dbReference type="Proteomes" id="UP000282613"/>
    </source>
</evidence>
<accession>A0A158R739</accession>
<sequence length="136" mass="15630">MESVCWEDEEHIYAPDVIDGLRDLTTLMVDANLWKAGLNVNTPFLNRWNREEPLCGKITGKRRWMREARVKWHHFVVVEIEDDYIEAAQTIIPPTGNNLPKNGCEEESQQDPRGDYSGQAYSMRVSHLVSATLAKD</sequence>
<name>A0A158R739_TAEAS</name>
<protein>
    <submittedName>
        <fullName evidence="4">DDE_Tnp_1_7 domain-containing protein</fullName>
    </submittedName>
</protein>
<evidence type="ECO:0000313" key="4">
    <source>
        <dbReference type="WBParaSite" id="TASK_0000149801-mRNA-1"/>
    </source>
</evidence>
<reference evidence="4" key="1">
    <citation type="submission" date="2016-04" db="UniProtKB">
        <authorList>
            <consortium name="WormBaseParasite"/>
        </authorList>
    </citation>
    <scope>IDENTIFICATION</scope>
</reference>
<proteinExistence type="predicted"/>
<feature type="region of interest" description="Disordered" evidence="1">
    <location>
        <begin position="92"/>
        <end position="118"/>
    </location>
</feature>
<dbReference type="WBParaSite" id="TASK_0000149801-mRNA-1">
    <property type="protein sequence ID" value="TASK_0000149801-mRNA-1"/>
    <property type="gene ID" value="TASK_0000149801"/>
</dbReference>
<reference evidence="2 3" key="2">
    <citation type="submission" date="2018-11" db="EMBL/GenBank/DDBJ databases">
        <authorList>
            <consortium name="Pathogen Informatics"/>
        </authorList>
    </citation>
    <scope>NUCLEOTIDE SEQUENCE [LARGE SCALE GENOMIC DNA]</scope>
</reference>
<gene>
    <name evidence="2" type="ORF">TASK_LOCUS1499</name>
</gene>
<evidence type="ECO:0000313" key="2">
    <source>
        <dbReference type="EMBL" id="VDK23151.1"/>
    </source>
</evidence>